<dbReference type="InterPro" id="IPR036770">
    <property type="entry name" value="Ankyrin_rpt-contain_sf"/>
</dbReference>
<dbReference type="PROSITE" id="PS50297">
    <property type="entry name" value="ANK_REP_REGION"/>
    <property type="match status" value="1"/>
</dbReference>
<name>A0A6J8D303_MYTCO</name>
<dbReference type="PROSITE" id="PS50088">
    <property type="entry name" value="ANK_REPEAT"/>
    <property type="match status" value="1"/>
</dbReference>
<evidence type="ECO:0000256" key="3">
    <source>
        <dbReference type="PROSITE-ProRule" id="PRU00023"/>
    </source>
</evidence>
<organism evidence="5 6">
    <name type="scientific">Mytilus coruscus</name>
    <name type="common">Sea mussel</name>
    <dbReference type="NCBI Taxonomy" id="42192"/>
    <lineage>
        <taxon>Eukaryota</taxon>
        <taxon>Metazoa</taxon>
        <taxon>Spiralia</taxon>
        <taxon>Lophotrochozoa</taxon>
        <taxon>Mollusca</taxon>
        <taxon>Bivalvia</taxon>
        <taxon>Autobranchia</taxon>
        <taxon>Pteriomorphia</taxon>
        <taxon>Mytilida</taxon>
        <taxon>Mytiloidea</taxon>
        <taxon>Mytilidae</taxon>
        <taxon>Mytilinae</taxon>
        <taxon>Mytilus</taxon>
    </lineage>
</organism>
<evidence type="ECO:0000256" key="2">
    <source>
        <dbReference type="ARBA" id="ARBA00023043"/>
    </source>
</evidence>
<sequence length="300" mass="34417">MCRYLGHFGIVKLLVEHECYPNICYNDDESPLFKAEEVEHNCDSNICDGWNNSPLFIAFEYGHSSLVRVLFEHNCDHDICNDFKISLLYIASNNDHTKSVKVMLEHNCDPSSQYSGISPLFEASKNGHFHIVELLLDHKGNPNICIKYRSSPSLLFIATREGRTDIVRLLLENECDPNILQIKLNQTTEESKEEMNYLRIISLLYKVAPSAVRIKFDKEFHPTNGLETALKQDKFRVLDPLKRKRIINQKQWDLMFPPKPGTVSSTKFDLTLMICLIRHLTPIQIGDILPLPYDVSHGAG</sequence>
<protein>
    <recommendedName>
        <fullName evidence="4">DZIP3-like HEPN domain-containing protein</fullName>
    </recommendedName>
</protein>
<dbReference type="InterPro" id="IPR002110">
    <property type="entry name" value="Ankyrin_rpt"/>
</dbReference>
<feature type="domain" description="DZIP3-like HEPN" evidence="4">
    <location>
        <begin position="226"/>
        <end position="281"/>
    </location>
</feature>
<dbReference type="PANTHER" id="PTHR24198">
    <property type="entry name" value="ANKYRIN REPEAT AND PROTEIN KINASE DOMAIN-CONTAINING PROTEIN"/>
    <property type="match status" value="1"/>
</dbReference>
<dbReference type="OrthoDB" id="539213at2759"/>
<dbReference type="Pfam" id="PF12796">
    <property type="entry name" value="Ank_2"/>
    <property type="match status" value="1"/>
</dbReference>
<dbReference type="EMBL" id="CACVKT020006447">
    <property type="protein sequence ID" value="CAC5401622.1"/>
    <property type="molecule type" value="Genomic_DNA"/>
</dbReference>
<evidence type="ECO:0000313" key="5">
    <source>
        <dbReference type="EMBL" id="CAC5401622.1"/>
    </source>
</evidence>
<dbReference type="SUPFAM" id="SSF48403">
    <property type="entry name" value="Ankyrin repeat"/>
    <property type="match status" value="1"/>
</dbReference>
<proteinExistence type="predicted"/>
<dbReference type="SMART" id="SM00248">
    <property type="entry name" value="ANK"/>
    <property type="match status" value="4"/>
</dbReference>
<dbReference type="AlphaFoldDB" id="A0A6J8D303"/>
<evidence type="ECO:0000313" key="6">
    <source>
        <dbReference type="Proteomes" id="UP000507470"/>
    </source>
</evidence>
<reference evidence="5 6" key="1">
    <citation type="submission" date="2020-06" db="EMBL/GenBank/DDBJ databases">
        <authorList>
            <person name="Li R."/>
            <person name="Bekaert M."/>
        </authorList>
    </citation>
    <scope>NUCLEOTIDE SEQUENCE [LARGE SCALE GENOMIC DNA]</scope>
    <source>
        <strain evidence="6">wild</strain>
    </source>
</reference>
<dbReference type="Pfam" id="PF18738">
    <property type="entry name" value="HEPN_DZIP3"/>
    <property type="match status" value="1"/>
</dbReference>
<dbReference type="InterPro" id="IPR041249">
    <property type="entry name" value="HEPN_DZIP3"/>
</dbReference>
<evidence type="ECO:0000256" key="1">
    <source>
        <dbReference type="ARBA" id="ARBA00022737"/>
    </source>
</evidence>
<dbReference type="Gene3D" id="1.25.40.20">
    <property type="entry name" value="Ankyrin repeat-containing domain"/>
    <property type="match status" value="1"/>
</dbReference>
<feature type="repeat" description="ANK" evidence="3">
    <location>
        <begin position="115"/>
        <end position="147"/>
    </location>
</feature>
<dbReference type="Proteomes" id="UP000507470">
    <property type="component" value="Unassembled WGS sequence"/>
</dbReference>
<keyword evidence="1" id="KW-0677">Repeat</keyword>
<dbReference type="PANTHER" id="PTHR24198:SF165">
    <property type="entry name" value="ANKYRIN REPEAT-CONTAINING PROTEIN-RELATED"/>
    <property type="match status" value="1"/>
</dbReference>
<evidence type="ECO:0000259" key="4">
    <source>
        <dbReference type="Pfam" id="PF18738"/>
    </source>
</evidence>
<keyword evidence="6" id="KW-1185">Reference proteome</keyword>
<gene>
    <name evidence="5" type="ORF">MCOR_35686</name>
</gene>
<keyword evidence="2 3" id="KW-0040">ANK repeat</keyword>
<accession>A0A6J8D303</accession>